<keyword evidence="10" id="KW-0813">Transport</keyword>
<evidence type="ECO:0000256" key="9">
    <source>
        <dbReference type="ARBA" id="ARBA00049940"/>
    </source>
</evidence>
<dbReference type="HAMAP" id="MF_00454">
    <property type="entry name" value="FluC"/>
    <property type="match status" value="1"/>
</dbReference>
<keyword evidence="10" id="KW-0479">Metal-binding</keyword>
<evidence type="ECO:0000256" key="10">
    <source>
        <dbReference type="HAMAP-Rule" id="MF_00454"/>
    </source>
</evidence>
<name>M7NEQ5_9BACL</name>
<feature type="transmembrane region" description="Helical" evidence="10">
    <location>
        <begin position="96"/>
        <end position="118"/>
    </location>
</feature>
<dbReference type="EMBL" id="AOFT01000012">
    <property type="protein sequence ID" value="EMR05671.1"/>
    <property type="molecule type" value="Genomic_DNA"/>
</dbReference>
<evidence type="ECO:0000256" key="3">
    <source>
        <dbReference type="ARBA" id="ARBA00022692"/>
    </source>
</evidence>
<dbReference type="eggNOG" id="COG0239">
    <property type="taxonomic scope" value="Bacteria"/>
</dbReference>
<sequence>MSRMKEWVAVGLAGMAGAVSRTAISHTFGHDGVFPYATLAVNLSGAFVLCSLIAAAPFKQPWRAAVHTGFLGSFTTFSALSEELGGMLADGRWGPSFLYAVLSAGGGLLSGLAGLWVGSGRGKS</sequence>
<keyword evidence="3 10" id="KW-0812">Transmembrane</keyword>
<comment type="catalytic activity">
    <reaction evidence="8">
        <text>fluoride(in) = fluoride(out)</text>
        <dbReference type="Rhea" id="RHEA:76159"/>
        <dbReference type="ChEBI" id="CHEBI:17051"/>
    </reaction>
    <physiologicalReaction direction="left-to-right" evidence="8">
        <dbReference type="Rhea" id="RHEA:76160"/>
    </physiologicalReaction>
</comment>
<dbReference type="GO" id="GO:0140114">
    <property type="term" value="P:cellular detoxification of fluoride"/>
    <property type="evidence" value="ECO:0007669"/>
    <property type="project" value="UniProtKB-UniRule"/>
</dbReference>
<evidence type="ECO:0000256" key="6">
    <source>
        <dbReference type="ARBA" id="ARBA00023303"/>
    </source>
</evidence>
<dbReference type="GO" id="GO:0062054">
    <property type="term" value="F:fluoride channel activity"/>
    <property type="evidence" value="ECO:0007669"/>
    <property type="project" value="UniProtKB-UniRule"/>
</dbReference>
<accession>M7NEQ5</accession>
<evidence type="ECO:0000256" key="4">
    <source>
        <dbReference type="ARBA" id="ARBA00022989"/>
    </source>
</evidence>
<feature type="binding site" evidence="10">
    <location>
        <position position="75"/>
    </location>
    <ligand>
        <name>Na(+)</name>
        <dbReference type="ChEBI" id="CHEBI:29101"/>
        <note>structural</note>
    </ligand>
</feature>
<evidence type="ECO:0000256" key="1">
    <source>
        <dbReference type="ARBA" id="ARBA00004651"/>
    </source>
</evidence>
<evidence type="ECO:0000256" key="8">
    <source>
        <dbReference type="ARBA" id="ARBA00035585"/>
    </source>
</evidence>
<dbReference type="AlphaFoldDB" id="M7NEQ5"/>
<evidence type="ECO:0000313" key="11">
    <source>
        <dbReference type="EMBL" id="EMR05671.1"/>
    </source>
</evidence>
<keyword evidence="10" id="KW-0915">Sodium</keyword>
<comment type="similarity">
    <text evidence="7 10">Belongs to the fluoride channel Fluc/FEX (TC 1.A.43) family.</text>
</comment>
<feature type="binding site" evidence="10">
    <location>
        <position position="72"/>
    </location>
    <ligand>
        <name>Na(+)</name>
        <dbReference type="ChEBI" id="CHEBI:29101"/>
        <note>structural</note>
    </ligand>
</feature>
<dbReference type="PANTHER" id="PTHR28259">
    <property type="entry name" value="FLUORIDE EXPORT PROTEIN 1-RELATED"/>
    <property type="match status" value="1"/>
</dbReference>
<dbReference type="Proteomes" id="UP000011919">
    <property type="component" value="Unassembled WGS sequence"/>
</dbReference>
<evidence type="ECO:0000313" key="12">
    <source>
        <dbReference type="Proteomes" id="UP000011919"/>
    </source>
</evidence>
<reference evidence="11 12" key="1">
    <citation type="journal article" date="2013" name="Genome Announc.">
        <title>Draft Genome Sequence of Bhargavaea cecembensis Strain DSE10T, Isolated from a Deep-Sea Sediment Sample Collected at a Depth of 5,904 m from the Chagos-Laccadive Ridge System in the Indian Ocean.</title>
        <authorList>
            <person name="Shivaji S."/>
            <person name="Ara S."/>
            <person name="Begum Z."/>
            <person name="Ruth M."/>
            <person name="Singh A."/>
            <person name="Kumar Pinnaka A."/>
        </authorList>
    </citation>
    <scope>NUCLEOTIDE SEQUENCE [LARGE SCALE GENOMIC DNA]</scope>
    <source>
        <strain evidence="11 12">DSE10</strain>
    </source>
</reference>
<comment type="subcellular location">
    <subcellularLocation>
        <location evidence="1 10">Cell membrane</location>
        <topology evidence="1 10">Multi-pass membrane protein</topology>
    </subcellularLocation>
</comment>
<organism evidence="11 12">
    <name type="scientific">Bhargavaea cecembensis DSE10</name>
    <dbReference type="NCBI Taxonomy" id="1235279"/>
    <lineage>
        <taxon>Bacteria</taxon>
        <taxon>Bacillati</taxon>
        <taxon>Bacillota</taxon>
        <taxon>Bacilli</taxon>
        <taxon>Bacillales</taxon>
        <taxon>Caryophanaceae</taxon>
        <taxon>Bhargavaea</taxon>
    </lineage>
</organism>
<dbReference type="GO" id="GO:0046872">
    <property type="term" value="F:metal ion binding"/>
    <property type="evidence" value="ECO:0007669"/>
    <property type="project" value="UniProtKB-KW"/>
</dbReference>
<feature type="transmembrane region" description="Helical" evidence="10">
    <location>
        <begin position="62"/>
        <end position="81"/>
    </location>
</feature>
<dbReference type="Pfam" id="PF02537">
    <property type="entry name" value="CRCB"/>
    <property type="match status" value="1"/>
</dbReference>
<evidence type="ECO:0000256" key="5">
    <source>
        <dbReference type="ARBA" id="ARBA00023136"/>
    </source>
</evidence>
<keyword evidence="12" id="KW-1185">Reference proteome</keyword>
<keyword evidence="6 10" id="KW-0407">Ion channel</keyword>
<keyword evidence="2 10" id="KW-1003">Cell membrane</keyword>
<dbReference type="InterPro" id="IPR003691">
    <property type="entry name" value="FluC"/>
</dbReference>
<comment type="activity regulation">
    <text evidence="10">Na(+) is not transported, but it plays an essential structural role and its presence is essential for fluoride channel function.</text>
</comment>
<dbReference type="STRING" id="1235279.C772_02337"/>
<keyword evidence="5 10" id="KW-0472">Membrane</keyword>
<proteinExistence type="inferred from homology"/>
<gene>
    <name evidence="10" type="primary">fluC</name>
    <name evidence="10" type="synonym">crcB</name>
    <name evidence="11" type="ORF">C772_02337</name>
</gene>
<comment type="function">
    <text evidence="9 10">Fluoride-specific ion channel. Important for reducing fluoride concentration in the cell, thus reducing its toxicity.</text>
</comment>
<protein>
    <recommendedName>
        <fullName evidence="10">Fluoride-specific ion channel FluC</fullName>
    </recommendedName>
</protein>
<keyword evidence="4 10" id="KW-1133">Transmembrane helix</keyword>
<dbReference type="GO" id="GO:0005886">
    <property type="term" value="C:plasma membrane"/>
    <property type="evidence" value="ECO:0007669"/>
    <property type="project" value="UniProtKB-SubCell"/>
</dbReference>
<keyword evidence="10" id="KW-0406">Ion transport</keyword>
<dbReference type="PANTHER" id="PTHR28259:SF1">
    <property type="entry name" value="FLUORIDE EXPORT PROTEIN 1-RELATED"/>
    <property type="match status" value="1"/>
</dbReference>
<evidence type="ECO:0000256" key="7">
    <source>
        <dbReference type="ARBA" id="ARBA00035120"/>
    </source>
</evidence>
<evidence type="ECO:0000256" key="2">
    <source>
        <dbReference type="ARBA" id="ARBA00022475"/>
    </source>
</evidence>
<feature type="transmembrane region" description="Helical" evidence="10">
    <location>
        <begin position="33"/>
        <end position="55"/>
    </location>
</feature>
<comment type="caution">
    <text evidence="11">The sequence shown here is derived from an EMBL/GenBank/DDBJ whole genome shotgun (WGS) entry which is preliminary data.</text>
</comment>